<dbReference type="eggNOG" id="COG1309">
    <property type="taxonomic scope" value="Bacteria"/>
</dbReference>
<keyword evidence="2 4" id="KW-0238">DNA-binding</keyword>
<evidence type="ECO:0000256" key="4">
    <source>
        <dbReference type="PROSITE-ProRule" id="PRU00335"/>
    </source>
</evidence>
<dbReference type="PANTHER" id="PTHR30055">
    <property type="entry name" value="HTH-TYPE TRANSCRIPTIONAL REGULATOR RUTR"/>
    <property type="match status" value="1"/>
</dbReference>
<organism evidence="6 7">
    <name type="scientific">Mycolicibacterium cosmeticum</name>
    <dbReference type="NCBI Taxonomy" id="258533"/>
    <lineage>
        <taxon>Bacteria</taxon>
        <taxon>Bacillati</taxon>
        <taxon>Actinomycetota</taxon>
        <taxon>Actinomycetes</taxon>
        <taxon>Mycobacteriales</taxon>
        <taxon>Mycobacteriaceae</taxon>
        <taxon>Mycolicibacterium</taxon>
    </lineage>
</organism>
<dbReference type="GO" id="GO:0000976">
    <property type="term" value="F:transcription cis-regulatory region binding"/>
    <property type="evidence" value="ECO:0007669"/>
    <property type="project" value="TreeGrafter"/>
</dbReference>
<gene>
    <name evidence="6" type="ORF">BN977_00391</name>
</gene>
<dbReference type="InterPro" id="IPR049445">
    <property type="entry name" value="TetR_SbtR-like_C"/>
</dbReference>
<name>W9ARW3_MYCCO</name>
<dbReference type="Pfam" id="PF21597">
    <property type="entry name" value="TetR_C_43"/>
    <property type="match status" value="1"/>
</dbReference>
<dbReference type="STRING" id="258533.BN977_00391"/>
<dbReference type="Gene3D" id="1.10.357.10">
    <property type="entry name" value="Tetracycline Repressor, domain 2"/>
    <property type="match status" value="1"/>
</dbReference>
<dbReference type="SUPFAM" id="SSF46689">
    <property type="entry name" value="Homeodomain-like"/>
    <property type="match status" value="1"/>
</dbReference>
<dbReference type="EMBL" id="CCBB010000001">
    <property type="protein sequence ID" value="CDO05617.1"/>
    <property type="molecule type" value="Genomic_DNA"/>
</dbReference>
<evidence type="ECO:0000256" key="1">
    <source>
        <dbReference type="ARBA" id="ARBA00023015"/>
    </source>
</evidence>
<dbReference type="PANTHER" id="PTHR30055:SF234">
    <property type="entry name" value="HTH-TYPE TRANSCRIPTIONAL REGULATOR BETI"/>
    <property type="match status" value="1"/>
</dbReference>
<keyword evidence="3" id="KW-0804">Transcription</keyword>
<dbReference type="PROSITE" id="PS50977">
    <property type="entry name" value="HTH_TETR_2"/>
    <property type="match status" value="1"/>
</dbReference>
<evidence type="ECO:0000313" key="6">
    <source>
        <dbReference type="EMBL" id="CDO05617.1"/>
    </source>
</evidence>
<dbReference type="Proteomes" id="UP000028870">
    <property type="component" value="Unassembled WGS sequence"/>
</dbReference>
<protein>
    <submittedName>
        <fullName evidence="6">TetR family transcriptional regulator</fullName>
    </submittedName>
</protein>
<dbReference type="SUPFAM" id="SSF48498">
    <property type="entry name" value="Tetracyclin repressor-like, C-terminal domain"/>
    <property type="match status" value="1"/>
</dbReference>
<dbReference type="GO" id="GO:0003700">
    <property type="term" value="F:DNA-binding transcription factor activity"/>
    <property type="evidence" value="ECO:0007669"/>
    <property type="project" value="TreeGrafter"/>
</dbReference>
<proteinExistence type="predicted"/>
<feature type="DNA-binding region" description="H-T-H motif" evidence="4">
    <location>
        <begin position="36"/>
        <end position="55"/>
    </location>
</feature>
<reference evidence="6" key="1">
    <citation type="submission" date="2014-03" db="EMBL/GenBank/DDBJ databases">
        <title>Draft Genome Sequence of Mycobacterium cosmeticum DSM 44829.</title>
        <authorList>
            <person name="Croce O."/>
            <person name="Robert C."/>
            <person name="Raoult D."/>
            <person name="Drancourt M."/>
        </authorList>
    </citation>
    <scope>NUCLEOTIDE SEQUENCE [LARGE SCALE GENOMIC DNA]</scope>
    <source>
        <strain evidence="6">DSM 44829</strain>
    </source>
</reference>
<dbReference type="AlphaFoldDB" id="W9ARW3"/>
<accession>W9ARW3</accession>
<dbReference type="InterPro" id="IPR036271">
    <property type="entry name" value="Tet_transcr_reg_TetR-rel_C_sf"/>
</dbReference>
<dbReference type="RefSeq" id="WP_165576278.1">
    <property type="nucleotide sequence ID" value="NZ_CCBB010000001.1"/>
</dbReference>
<evidence type="ECO:0000259" key="5">
    <source>
        <dbReference type="PROSITE" id="PS50977"/>
    </source>
</evidence>
<reference evidence="6" key="2">
    <citation type="submission" date="2014-03" db="EMBL/GenBank/DDBJ databases">
        <authorList>
            <person name="Urmite Genomes"/>
        </authorList>
    </citation>
    <scope>NUCLEOTIDE SEQUENCE</scope>
    <source>
        <strain evidence="6">DSM 44829</strain>
    </source>
</reference>
<evidence type="ECO:0000313" key="7">
    <source>
        <dbReference type="Proteomes" id="UP000028870"/>
    </source>
</evidence>
<keyword evidence="1" id="KW-0805">Transcription regulation</keyword>
<dbReference type="InterPro" id="IPR009057">
    <property type="entry name" value="Homeodomain-like_sf"/>
</dbReference>
<dbReference type="PRINTS" id="PR00455">
    <property type="entry name" value="HTHTETR"/>
</dbReference>
<dbReference type="InterPro" id="IPR001647">
    <property type="entry name" value="HTH_TetR"/>
</dbReference>
<evidence type="ECO:0000256" key="2">
    <source>
        <dbReference type="ARBA" id="ARBA00023125"/>
    </source>
</evidence>
<dbReference type="InterPro" id="IPR050109">
    <property type="entry name" value="HTH-type_TetR-like_transc_reg"/>
</dbReference>
<sequence length="198" mass="21018">MSTGTSRPLRADAARNRRLLLDAARAAFEQQGVTASLDDVARAAGVGPGTLYRHFPTRDHLVLAVIDEGLSSIAALGRSLLDDADPVGALTRWLTAFIEQGSTFRGLAATLVAPADSGEESASVCLQSRLSGHALVRRAIDAGLLRDDIDAGDVIDMAGAIAWVGEQPERDAAQRDRLLRILVDGLRRPRQPAQTSST</sequence>
<keyword evidence="7" id="KW-1185">Reference proteome</keyword>
<evidence type="ECO:0000256" key="3">
    <source>
        <dbReference type="ARBA" id="ARBA00023163"/>
    </source>
</evidence>
<comment type="caution">
    <text evidence="6">The sequence shown here is derived from an EMBL/GenBank/DDBJ whole genome shotgun (WGS) entry which is preliminary data.</text>
</comment>
<feature type="domain" description="HTH tetR-type" evidence="5">
    <location>
        <begin position="14"/>
        <end position="73"/>
    </location>
</feature>
<dbReference type="Pfam" id="PF00440">
    <property type="entry name" value="TetR_N"/>
    <property type="match status" value="1"/>
</dbReference>